<protein>
    <recommendedName>
        <fullName evidence="9">Ribonuclease</fullName>
        <ecNumber evidence="9">3.1.26.4</ecNumber>
    </recommendedName>
</protein>
<dbReference type="RefSeq" id="XP_007766012.1">
    <property type="nucleotide sequence ID" value="XM_007767822.1"/>
</dbReference>
<dbReference type="GO" id="GO:0003723">
    <property type="term" value="F:RNA binding"/>
    <property type="evidence" value="ECO:0007669"/>
    <property type="project" value="UniProtKB-UniRule"/>
</dbReference>
<organism evidence="11 12">
    <name type="scientific">Coniophora puteana (strain RWD-64-598)</name>
    <name type="common">Brown rot fungus</name>
    <dbReference type="NCBI Taxonomy" id="741705"/>
    <lineage>
        <taxon>Eukaryota</taxon>
        <taxon>Fungi</taxon>
        <taxon>Dikarya</taxon>
        <taxon>Basidiomycota</taxon>
        <taxon>Agaricomycotina</taxon>
        <taxon>Agaricomycetes</taxon>
        <taxon>Agaricomycetidae</taxon>
        <taxon>Boletales</taxon>
        <taxon>Coniophorineae</taxon>
        <taxon>Coniophoraceae</taxon>
        <taxon>Coniophora</taxon>
    </lineage>
</organism>
<dbReference type="GeneID" id="19211263"/>
<keyword evidence="6 8" id="KW-0255">Endonuclease</keyword>
<feature type="binding site" evidence="8">
    <location>
        <position position="36"/>
    </location>
    <ligand>
        <name>a divalent metal cation</name>
        <dbReference type="ChEBI" id="CHEBI:60240"/>
    </ligand>
</feature>
<comment type="function">
    <text evidence="9">Endonuclease that specifically degrades the RNA of RNA-DNA hybrids.</text>
</comment>
<dbReference type="InterPro" id="IPR004649">
    <property type="entry name" value="RNase_H2_suA"/>
</dbReference>
<dbReference type="OMA" id="RYSWQTA"/>
<dbReference type="GO" id="GO:0004523">
    <property type="term" value="F:RNA-DNA hybrid ribonuclease activity"/>
    <property type="evidence" value="ECO:0007669"/>
    <property type="project" value="UniProtKB-UniRule"/>
</dbReference>
<dbReference type="OrthoDB" id="7462577at2759"/>
<accession>A0A5M3MYY2</accession>
<comment type="similarity">
    <text evidence="3">Belongs to the RNase HII family. Eukaryotic subfamily.</text>
</comment>
<feature type="domain" description="RNase H type-2" evidence="10">
    <location>
        <begin position="29"/>
        <end position="257"/>
    </location>
</feature>
<dbReference type="Gene3D" id="3.30.420.10">
    <property type="entry name" value="Ribonuclease H-like superfamily/Ribonuclease H"/>
    <property type="match status" value="1"/>
</dbReference>
<dbReference type="EMBL" id="JH711575">
    <property type="protein sequence ID" value="EIW84266.1"/>
    <property type="molecule type" value="Genomic_DNA"/>
</dbReference>
<dbReference type="InterPro" id="IPR001352">
    <property type="entry name" value="RNase_HII/HIII"/>
</dbReference>
<dbReference type="SUPFAM" id="SSF53098">
    <property type="entry name" value="Ribonuclease H-like"/>
    <property type="match status" value="1"/>
</dbReference>
<comment type="caution">
    <text evidence="11">The sequence shown here is derived from an EMBL/GenBank/DDBJ whole genome shotgun (WGS) entry which is preliminary data.</text>
</comment>
<keyword evidence="7 8" id="KW-0378">Hydrolase</keyword>
<proteinExistence type="inferred from homology"/>
<dbReference type="AlphaFoldDB" id="A0A5M3MYY2"/>
<dbReference type="NCBIfam" id="TIGR00729">
    <property type="entry name" value="ribonuclease HII"/>
    <property type="match status" value="1"/>
</dbReference>
<dbReference type="KEGG" id="cput:CONPUDRAFT_88543"/>
<dbReference type="PANTHER" id="PTHR10954:SF7">
    <property type="entry name" value="RIBONUCLEASE H2 SUBUNIT A"/>
    <property type="match status" value="1"/>
</dbReference>
<dbReference type="InterPro" id="IPR023160">
    <property type="entry name" value="RNase_HII_hlx-loop-hlx_cap_dom"/>
</dbReference>
<feature type="binding site" evidence="8">
    <location>
        <position position="143"/>
    </location>
    <ligand>
        <name>a divalent metal cation</name>
        <dbReference type="ChEBI" id="CHEBI:60240"/>
    </ligand>
</feature>
<comment type="cofactor">
    <cofactor evidence="2">
        <name>Mg(2+)</name>
        <dbReference type="ChEBI" id="CHEBI:18420"/>
    </cofactor>
</comment>
<dbReference type="Proteomes" id="UP000053558">
    <property type="component" value="Unassembled WGS sequence"/>
</dbReference>
<feature type="binding site" evidence="8">
    <location>
        <position position="35"/>
    </location>
    <ligand>
        <name>a divalent metal cation</name>
        <dbReference type="ChEBI" id="CHEBI:60240"/>
    </ligand>
</feature>
<dbReference type="InterPro" id="IPR036397">
    <property type="entry name" value="RNaseH_sf"/>
</dbReference>
<keyword evidence="5 8" id="KW-0479">Metal-binding</keyword>
<dbReference type="GO" id="GO:0046872">
    <property type="term" value="F:metal ion binding"/>
    <property type="evidence" value="ECO:0007669"/>
    <property type="project" value="UniProtKB-KW"/>
</dbReference>
<gene>
    <name evidence="11" type="ORF">CONPUDRAFT_88543</name>
</gene>
<dbReference type="GO" id="GO:0006298">
    <property type="term" value="P:mismatch repair"/>
    <property type="evidence" value="ECO:0007669"/>
    <property type="project" value="TreeGrafter"/>
</dbReference>
<evidence type="ECO:0000259" key="10">
    <source>
        <dbReference type="PROSITE" id="PS51975"/>
    </source>
</evidence>
<evidence type="ECO:0000256" key="5">
    <source>
        <dbReference type="ARBA" id="ARBA00022723"/>
    </source>
</evidence>
<dbReference type="Gene3D" id="1.10.10.460">
    <property type="entry name" value="Ribonuclease hii. Domain 2"/>
    <property type="match status" value="1"/>
</dbReference>
<evidence type="ECO:0000256" key="9">
    <source>
        <dbReference type="RuleBase" id="RU003515"/>
    </source>
</evidence>
<evidence type="ECO:0000256" key="4">
    <source>
        <dbReference type="ARBA" id="ARBA00022722"/>
    </source>
</evidence>
<evidence type="ECO:0000256" key="2">
    <source>
        <dbReference type="ARBA" id="ARBA00001946"/>
    </source>
</evidence>
<dbReference type="Pfam" id="PF01351">
    <property type="entry name" value="RNase_HII"/>
    <property type="match status" value="1"/>
</dbReference>
<evidence type="ECO:0000256" key="1">
    <source>
        <dbReference type="ARBA" id="ARBA00000077"/>
    </source>
</evidence>
<dbReference type="PROSITE" id="PS51975">
    <property type="entry name" value="RNASE_H_2"/>
    <property type="match status" value="1"/>
</dbReference>
<evidence type="ECO:0000256" key="7">
    <source>
        <dbReference type="ARBA" id="ARBA00022801"/>
    </source>
</evidence>
<evidence type="ECO:0000256" key="3">
    <source>
        <dbReference type="ARBA" id="ARBA00007058"/>
    </source>
</evidence>
<keyword evidence="12" id="KW-1185">Reference proteome</keyword>
<dbReference type="InterPro" id="IPR012337">
    <property type="entry name" value="RNaseH-like_sf"/>
</dbReference>
<dbReference type="GO" id="GO:0032299">
    <property type="term" value="C:ribonuclease H2 complex"/>
    <property type="evidence" value="ECO:0007669"/>
    <property type="project" value="TreeGrafter"/>
</dbReference>
<dbReference type="GO" id="GO:0043137">
    <property type="term" value="P:DNA replication, removal of RNA primer"/>
    <property type="evidence" value="ECO:0007669"/>
    <property type="project" value="TreeGrafter"/>
</dbReference>
<dbReference type="FunFam" id="1.10.10.460:FF:000001">
    <property type="entry name" value="Ribonuclease"/>
    <property type="match status" value="1"/>
</dbReference>
<dbReference type="EC" id="3.1.26.4" evidence="9"/>
<dbReference type="FunFam" id="3.30.420.10:FF:000016">
    <property type="entry name" value="Ribonuclease"/>
    <property type="match status" value="1"/>
</dbReference>
<reference evidence="12" key="1">
    <citation type="journal article" date="2012" name="Science">
        <title>The Paleozoic origin of enzymatic lignin decomposition reconstructed from 31 fungal genomes.</title>
        <authorList>
            <person name="Floudas D."/>
            <person name="Binder M."/>
            <person name="Riley R."/>
            <person name="Barry K."/>
            <person name="Blanchette R.A."/>
            <person name="Henrissat B."/>
            <person name="Martinez A.T."/>
            <person name="Otillar R."/>
            <person name="Spatafora J.W."/>
            <person name="Yadav J.S."/>
            <person name="Aerts A."/>
            <person name="Benoit I."/>
            <person name="Boyd A."/>
            <person name="Carlson A."/>
            <person name="Copeland A."/>
            <person name="Coutinho P.M."/>
            <person name="de Vries R.P."/>
            <person name="Ferreira P."/>
            <person name="Findley K."/>
            <person name="Foster B."/>
            <person name="Gaskell J."/>
            <person name="Glotzer D."/>
            <person name="Gorecki P."/>
            <person name="Heitman J."/>
            <person name="Hesse C."/>
            <person name="Hori C."/>
            <person name="Igarashi K."/>
            <person name="Jurgens J.A."/>
            <person name="Kallen N."/>
            <person name="Kersten P."/>
            <person name="Kohler A."/>
            <person name="Kuees U."/>
            <person name="Kumar T.K.A."/>
            <person name="Kuo A."/>
            <person name="LaButti K."/>
            <person name="Larrondo L.F."/>
            <person name="Lindquist E."/>
            <person name="Ling A."/>
            <person name="Lombard V."/>
            <person name="Lucas S."/>
            <person name="Lundell T."/>
            <person name="Martin R."/>
            <person name="McLaughlin D.J."/>
            <person name="Morgenstern I."/>
            <person name="Morin E."/>
            <person name="Murat C."/>
            <person name="Nagy L.G."/>
            <person name="Nolan M."/>
            <person name="Ohm R.A."/>
            <person name="Patyshakuliyeva A."/>
            <person name="Rokas A."/>
            <person name="Ruiz-Duenas F.J."/>
            <person name="Sabat G."/>
            <person name="Salamov A."/>
            <person name="Samejima M."/>
            <person name="Schmutz J."/>
            <person name="Slot J.C."/>
            <person name="St John F."/>
            <person name="Stenlid J."/>
            <person name="Sun H."/>
            <person name="Sun S."/>
            <person name="Syed K."/>
            <person name="Tsang A."/>
            <person name="Wiebenga A."/>
            <person name="Young D."/>
            <person name="Pisabarro A."/>
            <person name="Eastwood D.C."/>
            <person name="Martin F."/>
            <person name="Cullen D."/>
            <person name="Grigoriev I.V."/>
            <person name="Hibbett D.S."/>
        </authorList>
    </citation>
    <scope>NUCLEOTIDE SEQUENCE [LARGE SCALE GENOMIC DNA]</scope>
    <source>
        <strain evidence="12">RWD-64-598 SS2</strain>
    </source>
</reference>
<evidence type="ECO:0000256" key="6">
    <source>
        <dbReference type="ARBA" id="ARBA00022759"/>
    </source>
</evidence>
<name>A0A5M3MYY2_CONPW</name>
<comment type="catalytic activity">
    <reaction evidence="1 8 9">
        <text>Endonucleolytic cleavage to 5'-phosphomonoester.</text>
        <dbReference type="EC" id="3.1.26.4"/>
    </reaction>
</comment>
<evidence type="ECO:0000256" key="8">
    <source>
        <dbReference type="PROSITE-ProRule" id="PRU01319"/>
    </source>
</evidence>
<dbReference type="InterPro" id="IPR024567">
    <property type="entry name" value="RNase_HII/HIII_dom"/>
</dbReference>
<dbReference type="CDD" id="cd07181">
    <property type="entry name" value="RNase_HII_eukaryota_like"/>
    <property type="match status" value="1"/>
</dbReference>
<sequence>MSTNAGPFEQRFVIDSYTHHSHLPTSSGPYILGVDEAGRGPVLGPMVYGVAFCPKAYEEQLEGMGFADSKTLTPQKREELLRVLNSDPYNLGWAVRVLSPQAISAGMLRNPPINLNKQAQDATILLIQEVLQKGIQLSEIYVDALGDCDKYTALLSSIFPGIAFTVRKKADSLFKIVGAASVGAKVTRDSCLENWVYEESTSQGDGEGWGNTIGSGYPSDPTTQAWLKSSVDPTFGFPSLVRFSWTTVKVLLEKEAHPVKWIDEGNDALIKAFEAEKGRDRGRCVVARDLGLQSVGTL</sequence>
<dbReference type="PANTHER" id="PTHR10954">
    <property type="entry name" value="RIBONUCLEASE H2 SUBUNIT A"/>
    <property type="match status" value="1"/>
</dbReference>
<evidence type="ECO:0000313" key="12">
    <source>
        <dbReference type="Proteomes" id="UP000053558"/>
    </source>
</evidence>
<evidence type="ECO:0000313" key="11">
    <source>
        <dbReference type="EMBL" id="EIW84266.1"/>
    </source>
</evidence>
<keyword evidence="4 8" id="KW-0540">Nuclease</keyword>
<comment type="cofactor">
    <cofactor evidence="8">
        <name>Mn(2+)</name>
        <dbReference type="ChEBI" id="CHEBI:29035"/>
    </cofactor>
    <cofactor evidence="8">
        <name>Mg(2+)</name>
        <dbReference type="ChEBI" id="CHEBI:18420"/>
    </cofactor>
    <text evidence="8">Manganese or magnesium. Binds 1 divalent metal ion per monomer in the absence of substrate. May bind a second metal ion after substrate binding.</text>
</comment>